<dbReference type="InterPro" id="IPR037077">
    <property type="entry name" value="Nuc_rcpt_coact_Ncoa_int_sf"/>
</dbReference>
<protein>
    <recommendedName>
        <fullName evidence="8">DUF1518 domain-containing protein</fullName>
    </recommendedName>
</protein>
<dbReference type="InterPro" id="IPR014920">
    <property type="entry name" value="Nuc_rcpt_coact_Ncoa-typ"/>
</dbReference>
<keyword evidence="4" id="KW-0010">Activator</keyword>
<feature type="region of interest" description="Disordered" evidence="7">
    <location>
        <begin position="328"/>
        <end position="373"/>
    </location>
</feature>
<dbReference type="SMART" id="SM01151">
    <property type="entry name" value="DUF1518"/>
    <property type="match status" value="2"/>
</dbReference>
<dbReference type="EMBL" id="JAINUF010000019">
    <property type="protein sequence ID" value="KAJ8336939.1"/>
    <property type="molecule type" value="Genomic_DNA"/>
</dbReference>
<evidence type="ECO:0000256" key="5">
    <source>
        <dbReference type="ARBA" id="ARBA00023163"/>
    </source>
</evidence>
<feature type="region of interest" description="Disordered" evidence="7">
    <location>
        <begin position="516"/>
        <end position="546"/>
    </location>
</feature>
<evidence type="ECO:0000259" key="8">
    <source>
        <dbReference type="SMART" id="SM01151"/>
    </source>
</evidence>
<keyword evidence="10" id="KW-1185">Reference proteome</keyword>
<keyword evidence="5" id="KW-0804">Transcription</keyword>
<dbReference type="InterPro" id="IPR010011">
    <property type="entry name" value="NCO_DUF1518"/>
</dbReference>
<proteinExistence type="inferred from homology"/>
<dbReference type="Gene3D" id="6.10.140.410">
    <property type="match status" value="1"/>
</dbReference>
<dbReference type="GO" id="GO:0016922">
    <property type="term" value="F:nuclear receptor binding"/>
    <property type="evidence" value="ECO:0007669"/>
    <property type="project" value="InterPro"/>
</dbReference>
<organism evidence="9 10">
    <name type="scientific">Synaphobranchus kaupii</name>
    <name type="common">Kaup's arrowtooth eel</name>
    <dbReference type="NCBI Taxonomy" id="118154"/>
    <lineage>
        <taxon>Eukaryota</taxon>
        <taxon>Metazoa</taxon>
        <taxon>Chordata</taxon>
        <taxon>Craniata</taxon>
        <taxon>Vertebrata</taxon>
        <taxon>Euteleostomi</taxon>
        <taxon>Actinopterygii</taxon>
        <taxon>Neopterygii</taxon>
        <taxon>Teleostei</taxon>
        <taxon>Anguilliformes</taxon>
        <taxon>Synaphobranchidae</taxon>
        <taxon>Synaphobranchus</taxon>
    </lineage>
</organism>
<feature type="domain" description="DUF1518" evidence="8">
    <location>
        <begin position="321"/>
        <end position="378"/>
    </location>
</feature>
<name>A0A9Q1EDQ8_SYNKA</name>
<dbReference type="Pfam" id="PF07469">
    <property type="entry name" value="DUF1518"/>
    <property type="match status" value="2"/>
</dbReference>
<dbReference type="PANTHER" id="PTHR10684">
    <property type="entry name" value="NUCLEAR RECEPTOR COACTIVATOR"/>
    <property type="match status" value="1"/>
</dbReference>
<evidence type="ECO:0000256" key="1">
    <source>
        <dbReference type="ARBA" id="ARBA00009933"/>
    </source>
</evidence>
<feature type="domain" description="DUF1518" evidence="8">
    <location>
        <begin position="389"/>
        <end position="442"/>
    </location>
</feature>
<dbReference type="GO" id="GO:0005634">
    <property type="term" value="C:nucleus"/>
    <property type="evidence" value="ECO:0007669"/>
    <property type="project" value="InterPro"/>
</dbReference>
<dbReference type="InterPro" id="IPR009110">
    <property type="entry name" value="Nuc_rcpt_coact"/>
</dbReference>
<dbReference type="PANTHER" id="PTHR10684:SF2">
    <property type="entry name" value="NUCLEAR RECEPTOR COACTIVATOR 2"/>
    <property type="match status" value="1"/>
</dbReference>
<dbReference type="Proteomes" id="UP001152622">
    <property type="component" value="Chromosome 19"/>
</dbReference>
<gene>
    <name evidence="9" type="ORF">SKAU_G00381590</name>
</gene>
<dbReference type="OrthoDB" id="8959257at2759"/>
<evidence type="ECO:0000256" key="3">
    <source>
        <dbReference type="ARBA" id="ARBA00023015"/>
    </source>
</evidence>
<feature type="compositionally biased region" description="Polar residues" evidence="7">
    <location>
        <begin position="422"/>
        <end position="446"/>
    </location>
</feature>
<evidence type="ECO:0000256" key="4">
    <source>
        <dbReference type="ARBA" id="ARBA00023159"/>
    </source>
</evidence>
<dbReference type="SUPFAM" id="SSF69125">
    <property type="entry name" value="Nuclear receptor coactivator interlocking domain"/>
    <property type="match status" value="1"/>
</dbReference>
<keyword evidence="2" id="KW-0677">Repeat</keyword>
<evidence type="ECO:0000256" key="6">
    <source>
        <dbReference type="ARBA" id="ARBA00023242"/>
    </source>
</evidence>
<evidence type="ECO:0000313" key="10">
    <source>
        <dbReference type="Proteomes" id="UP001152622"/>
    </source>
</evidence>
<dbReference type="GO" id="GO:0003713">
    <property type="term" value="F:transcription coactivator activity"/>
    <property type="evidence" value="ECO:0007669"/>
    <property type="project" value="InterPro"/>
</dbReference>
<dbReference type="GO" id="GO:0045944">
    <property type="term" value="P:positive regulation of transcription by RNA polymerase II"/>
    <property type="evidence" value="ECO:0007669"/>
    <property type="project" value="TreeGrafter"/>
</dbReference>
<dbReference type="GO" id="GO:0032870">
    <property type="term" value="P:cellular response to hormone stimulus"/>
    <property type="evidence" value="ECO:0007669"/>
    <property type="project" value="TreeGrafter"/>
</dbReference>
<comment type="similarity">
    <text evidence="1">Belongs to the SRC/p160 nuclear receptor coactivator family.</text>
</comment>
<dbReference type="AlphaFoldDB" id="A0A9Q1EDQ8"/>
<keyword evidence="6" id="KW-0539">Nucleus</keyword>
<evidence type="ECO:0000313" key="9">
    <source>
        <dbReference type="EMBL" id="KAJ8336939.1"/>
    </source>
</evidence>
<feature type="region of interest" description="Disordered" evidence="7">
    <location>
        <begin position="146"/>
        <end position="206"/>
    </location>
</feature>
<keyword evidence="3" id="KW-0805">Transcription regulation</keyword>
<dbReference type="InterPro" id="IPR017426">
    <property type="entry name" value="Nuclear_rcpt_coactivator"/>
</dbReference>
<dbReference type="Pfam" id="PF08815">
    <property type="entry name" value="Nuc_rec_co-act"/>
    <property type="match status" value="1"/>
</dbReference>
<evidence type="ECO:0000256" key="2">
    <source>
        <dbReference type="ARBA" id="ARBA00022737"/>
    </source>
</evidence>
<feature type="compositionally biased region" description="Polar residues" evidence="7">
    <location>
        <begin position="146"/>
        <end position="174"/>
    </location>
</feature>
<evidence type="ECO:0000256" key="7">
    <source>
        <dbReference type="SAM" id="MobiDB-lite"/>
    </source>
</evidence>
<accession>A0A9Q1EDQ8</accession>
<sequence length="546" mass="58527">MQQEQWGMARSAPNPMAIMANQLRQQGAVRVQAGPVPMRPSGQPGPRQMLPSQMVRNAAPPCLGLGGSQFTQQQAPPNQMAPWSDQMMPMNQHAFGAQGRQFRAPLENVPCLSEPPDEGTLLNQLYSALKDFDGLEEIDRALGIPTMTQPGEQDQFSTQSPSNKPPVYSQQYATPSAMAQGGQTSVQDPAFHTTAGPMGPRPGYPMLHPHPQTRPGVRLPGATPSQPNTLRLQLQHRLQTQQNRQPIMNQMGGVPNMNLPLRPNMPNQGAMNSQMLAQRQRELLSTHLRQCQLEQAQQQRSMMMRAQGVGLMPAVGGASGGVPGVTTSPRVGQQSPQHVPYTPNYGTGLASPQPPTSPFSPTSPGLPAPQLLSHSSAHMSPAAQGMMGNVGGGQFGAQMQHSAFQFPSSGMTQQPDMAFTGATSPQSPLMSPRQSHTQSQMMQQPQAGPAFQPSPDMNGWMQGHMGGSSMPTQQPSPQFVHQPNGGMYNPSHNMNMNANMSVNVNMSAIASPSSMNNLNQRSGQMGVSSANSVPTSGSMGNEQKYC</sequence>
<comment type="caution">
    <text evidence="9">The sequence shown here is derived from an EMBL/GenBank/DDBJ whole genome shotgun (WGS) entry which is preliminary data.</text>
</comment>
<reference evidence="9" key="1">
    <citation type="journal article" date="2023" name="Science">
        <title>Genome structures resolve the early diversification of teleost fishes.</title>
        <authorList>
            <person name="Parey E."/>
            <person name="Louis A."/>
            <person name="Montfort J."/>
            <person name="Bouchez O."/>
            <person name="Roques C."/>
            <person name="Iampietro C."/>
            <person name="Lluch J."/>
            <person name="Castinel A."/>
            <person name="Donnadieu C."/>
            <person name="Desvignes T."/>
            <person name="Floi Bucao C."/>
            <person name="Jouanno E."/>
            <person name="Wen M."/>
            <person name="Mejri S."/>
            <person name="Dirks R."/>
            <person name="Jansen H."/>
            <person name="Henkel C."/>
            <person name="Chen W.J."/>
            <person name="Zahm M."/>
            <person name="Cabau C."/>
            <person name="Klopp C."/>
            <person name="Thompson A.W."/>
            <person name="Robinson-Rechavi M."/>
            <person name="Braasch I."/>
            <person name="Lecointre G."/>
            <person name="Bobe J."/>
            <person name="Postlethwait J.H."/>
            <person name="Berthelot C."/>
            <person name="Roest Crollius H."/>
            <person name="Guiguen Y."/>
        </authorList>
    </citation>
    <scope>NUCLEOTIDE SEQUENCE</scope>
    <source>
        <strain evidence="9">WJC10195</strain>
    </source>
</reference>
<feature type="region of interest" description="Disordered" evidence="7">
    <location>
        <begin position="422"/>
        <end position="477"/>
    </location>
</feature>